<dbReference type="AlphaFoldDB" id="A0A0K9PM87"/>
<dbReference type="Gene3D" id="2.30.240.10">
    <property type="entry name" value="At5g01610-like"/>
    <property type="match status" value="1"/>
</dbReference>
<evidence type="ECO:0000313" key="1">
    <source>
        <dbReference type="EMBL" id="KMZ70081.1"/>
    </source>
</evidence>
<protein>
    <submittedName>
        <fullName evidence="1">Uncharacterized protein</fullName>
    </submittedName>
</protein>
<accession>A0A0K9PM87</accession>
<sequence length="157" mass="17775">MSTIVVAPVTANDSVAIMMHRNGAETFSGDSELCKMKMRELLEGIKLPLGLLPLEDIVEVGVNRDTRFVWLKQKQKMDHTFKKIGKRVWYSSEVTAFVDERRMTKITGVKTKELLLSVTVSEMFVDEKEPEKITFKTPSGLFRSFAISAFDLPTGEK</sequence>
<dbReference type="PANTHER" id="PTHR31676">
    <property type="entry name" value="T31J12.3 PROTEIN-RELATED"/>
    <property type="match status" value="1"/>
</dbReference>
<dbReference type="OrthoDB" id="1862368at2759"/>
<gene>
    <name evidence="1" type="ORF">ZOSMA_1G00520</name>
</gene>
<comment type="caution">
    <text evidence="1">The sequence shown here is derived from an EMBL/GenBank/DDBJ whole genome shotgun (WGS) entry which is preliminary data.</text>
</comment>
<dbReference type="EMBL" id="LFYR01000729">
    <property type="protein sequence ID" value="KMZ70081.1"/>
    <property type="molecule type" value="Genomic_DNA"/>
</dbReference>
<name>A0A0K9PM87_ZOSMR</name>
<dbReference type="SUPFAM" id="SSF141562">
    <property type="entry name" value="At5g01610-like"/>
    <property type="match status" value="1"/>
</dbReference>
<dbReference type="PANTHER" id="PTHR31676:SF201">
    <property type="entry name" value="OS01G0210600 PROTEIN"/>
    <property type="match status" value="1"/>
</dbReference>
<dbReference type="InterPro" id="IPR036758">
    <property type="entry name" value="At5g01610-like"/>
</dbReference>
<organism evidence="1 2">
    <name type="scientific">Zostera marina</name>
    <name type="common">Eelgrass</name>
    <dbReference type="NCBI Taxonomy" id="29655"/>
    <lineage>
        <taxon>Eukaryota</taxon>
        <taxon>Viridiplantae</taxon>
        <taxon>Streptophyta</taxon>
        <taxon>Embryophyta</taxon>
        <taxon>Tracheophyta</taxon>
        <taxon>Spermatophyta</taxon>
        <taxon>Magnoliopsida</taxon>
        <taxon>Liliopsida</taxon>
        <taxon>Zosteraceae</taxon>
        <taxon>Zostera</taxon>
    </lineage>
</organism>
<keyword evidence="2" id="KW-1185">Reference proteome</keyword>
<proteinExistence type="predicted"/>
<evidence type="ECO:0000313" key="2">
    <source>
        <dbReference type="Proteomes" id="UP000036987"/>
    </source>
</evidence>
<dbReference type="OMA" id="ASEMYIE"/>
<dbReference type="InterPro" id="IPR007493">
    <property type="entry name" value="DUF538"/>
</dbReference>
<dbReference type="Proteomes" id="UP000036987">
    <property type="component" value="Unassembled WGS sequence"/>
</dbReference>
<dbReference type="Pfam" id="PF04398">
    <property type="entry name" value="DUF538"/>
    <property type="match status" value="1"/>
</dbReference>
<reference evidence="2" key="1">
    <citation type="journal article" date="2016" name="Nature">
        <title>The genome of the seagrass Zostera marina reveals angiosperm adaptation to the sea.</title>
        <authorList>
            <person name="Olsen J.L."/>
            <person name="Rouze P."/>
            <person name="Verhelst B."/>
            <person name="Lin Y.-C."/>
            <person name="Bayer T."/>
            <person name="Collen J."/>
            <person name="Dattolo E."/>
            <person name="De Paoli E."/>
            <person name="Dittami S."/>
            <person name="Maumus F."/>
            <person name="Michel G."/>
            <person name="Kersting A."/>
            <person name="Lauritano C."/>
            <person name="Lohaus R."/>
            <person name="Toepel M."/>
            <person name="Tonon T."/>
            <person name="Vanneste K."/>
            <person name="Amirebrahimi M."/>
            <person name="Brakel J."/>
            <person name="Bostroem C."/>
            <person name="Chovatia M."/>
            <person name="Grimwood J."/>
            <person name="Jenkins J.W."/>
            <person name="Jueterbock A."/>
            <person name="Mraz A."/>
            <person name="Stam W.T."/>
            <person name="Tice H."/>
            <person name="Bornberg-Bauer E."/>
            <person name="Green P.J."/>
            <person name="Pearson G.A."/>
            <person name="Procaccini G."/>
            <person name="Duarte C.M."/>
            <person name="Schmutz J."/>
            <person name="Reusch T.B.H."/>
            <person name="Van de Peer Y."/>
        </authorList>
    </citation>
    <scope>NUCLEOTIDE SEQUENCE [LARGE SCALE GENOMIC DNA]</scope>
    <source>
        <strain evidence="2">cv. Finnish</strain>
    </source>
</reference>